<evidence type="ECO:0000256" key="3">
    <source>
        <dbReference type="ARBA" id="ARBA00023157"/>
    </source>
</evidence>
<feature type="region of interest" description="Disordered" evidence="4">
    <location>
        <begin position="54"/>
        <end position="75"/>
    </location>
</feature>
<dbReference type="OrthoDB" id="5510748at2"/>
<gene>
    <name evidence="6" type="ORF">DN745_14155</name>
</gene>
<keyword evidence="7" id="KW-1185">Reference proteome</keyword>
<dbReference type="Proteomes" id="UP000249799">
    <property type="component" value="Chromosome"/>
</dbReference>
<dbReference type="InterPro" id="IPR036201">
    <property type="entry name" value="Pacifastin_dom_sf"/>
</dbReference>
<evidence type="ECO:0000313" key="7">
    <source>
        <dbReference type="Proteomes" id="UP000249799"/>
    </source>
</evidence>
<evidence type="ECO:0000256" key="1">
    <source>
        <dbReference type="ARBA" id="ARBA00004613"/>
    </source>
</evidence>
<dbReference type="GO" id="GO:0005576">
    <property type="term" value="C:extracellular region"/>
    <property type="evidence" value="ECO:0007669"/>
    <property type="project" value="UniProtKB-SubCell"/>
</dbReference>
<dbReference type="InterPro" id="IPR008037">
    <property type="entry name" value="Pacifastin_dom"/>
</dbReference>
<dbReference type="AlphaFoldDB" id="A0A2Z4FN63"/>
<dbReference type="SUPFAM" id="SSF57283">
    <property type="entry name" value="PMP inhibitors"/>
    <property type="match status" value="3"/>
</dbReference>
<evidence type="ECO:0000259" key="5">
    <source>
        <dbReference type="PROSITE" id="PS51446"/>
    </source>
</evidence>
<name>A0A2Z4FN63_9DELT</name>
<feature type="domain" description="Pacifastin" evidence="5">
    <location>
        <begin position="119"/>
        <end position="153"/>
    </location>
</feature>
<organism evidence="6 7">
    <name type="scientific">Bradymonas sediminis</name>
    <dbReference type="NCBI Taxonomy" id="1548548"/>
    <lineage>
        <taxon>Bacteria</taxon>
        <taxon>Deltaproteobacteria</taxon>
        <taxon>Bradymonadales</taxon>
        <taxon>Bradymonadaceae</taxon>
        <taxon>Bradymonas</taxon>
    </lineage>
</organism>
<evidence type="ECO:0000313" key="6">
    <source>
        <dbReference type="EMBL" id="AWV90409.1"/>
    </source>
</evidence>
<feature type="domain" description="Pacifastin" evidence="5">
    <location>
        <begin position="74"/>
        <end position="108"/>
    </location>
</feature>
<proteinExistence type="predicted"/>
<evidence type="ECO:0000256" key="4">
    <source>
        <dbReference type="SAM" id="MobiDB-lite"/>
    </source>
</evidence>
<feature type="domain" description="Pacifastin" evidence="5">
    <location>
        <begin position="198"/>
        <end position="232"/>
    </location>
</feature>
<dbReference type="PROSITE" id="PS51446">
    <property type="entry name" value="PACIFASTIN"/>
    <property type="match status" value="3"/>
</dbReference>
<dbReference type="EMBL" id="CP030032">
    <property type="protein sequence ID" value="AWV90409.1"/>
    <property type="molecule type" value="Genomic_DNA"/>
</dbReference>
<reference evidence="6 7" key="1">
    <citation type="submission" date="2018-06" db="EMBL/GenBank/DDBJ databases">
        <title>Lujinxingia sediminis gen. nov. sp. nov., a new facultative anaerobic member of the class Deltaproteobacteria, and proposal of Lujinxingaceae fam. nov.</title>
        <authorList>
            <person name="Guo L.-Y."/>
            <person name="Li C.-M."/>
            <person name="Wang S."/>
            <person name="Du Z.-J."/>
        </authorList>
    </citation>
    <scope>NUCLEOTIDE SEQUENCE [LARGE SCALE GENOMIC DNA]</scope>
    <source>
        <strain evidence="6 7">FA350</strain>
    </source>
</reference>
<evidence type="ECO:0000256" key="2">
    <source>
        <dbReference type="ARBA" id="ARBA00022525"/>
    </source>
</evidence>
<accession>A0A2Z4FN63</accession>
<comment type="subcellular location">
    <subcellularLocation>
        <location evidence="1">Secreted</location>
    </subcellularLocation>
</comment>
<keyword evidence="2" id="KW-0964">Secreted</keyword>
<dbReference type="KEGG" id="bsed:DN745_14155"/>
<keyword evidence="3" id="KW-1015">Disulfide bond</keyword>
<dbReference type="Pfam" id="PF05375">
    <property type="entry name" value="Pacifastin_I"/>
    <property type="match status" value="3"/>
</dbReference>
<dbReference type="GO" id="GO:0030414">
    <property type="term" value="F:peptidase inhibitor activity"/>
    <property type="evidence" value="ECO:0007669"/>
    <property type="project" value="InterPro"/>
</dbReference>
<protein>
    <recommendedName>
        <fullName evidence="5">Pacifastin domain-containing protein</fullName>
    </recommendedName>
</protein>
<sequence length="277" mass="29288">MLHDSVSAKIRSIRTPNQLEPKMRITRPWKTLTLAAIASLCLLMSGCSDDSPSDSNNGGWDIGTDVKEDSGADAGTCTPGETGWDDCNSCECDDEGRWICTMMGCIDDIQEDDGGSPDAGTCTPGETKQEDCNSCHCTDEGEWGCTLVECEPDPCAGKTCGEVCTTCVPDEDGNCPPVMEYCNADGQCEMGGGQECPADACEPGDTRQEDCNTCFCDTNGTWGCTEMACPDNKPCSGKVCGETCTTCDESLGEDCPAVVEYCDQDGQCRADVPSCGI</sequence>